<evidence type="ECO:0000313" key="3">
    <source>
        <dbReference type="Proteomes" id="UP000323257"/>
    </source>
</evidence>
<evidence type="ECO:0000313" key="2">
    <source>
        <dbReference type="EMBL" id="TYP73314.1"/>
    </source>
</evidence>
<dbReference type="PANTHER" id="PTHR40112:SF1">
    <property type="entry name" value="H2HPP ISOMERASE"/>
    <property type="match status" value="1"/>
</dbReference>
<comment type="caution">
    <text evidence="2">The sequence shown here is derived from an EMBL/GenBank/DDBJ whole genome shotgun (WGS) entry which is preliminary data.</text>
</comment>
<dbReference type="Pfam" id="PF07883">
    <property type="entry name" value="Cupin_2"/>
    <property type="match status" value="1"/>
</dbReference>
<dbReference type="InterPro" id="IPR011051">
    <property type="entry name" value="RmlC_Cupin_sf"/>
</dbReference>
<dbReference type="PANTHER" id="PTHR40112">
    <property type="entry name" value="H2HPP ISOMERASE"/>
    <property type="match status" value="1"/>
</dbReference>
<evidence type="ECO:0000259" key="1">
    <source>
        <dbReference type="Pfam" id="PF07883"/>
    </source>
</evidence>
<sequence length="107" mass="11885">MGKELNVWEPAEPGVKRKIFNPGESIMMMEVHFEEGAEGYLHSHPHEQFSYCLEGRIEFTVDGEKTVIAQGETIFIPGGAKHGCRALAASKLLDTFTPLRLDLLGRA</sequence>
<dbReference type="CDD" id="cd02238">
    <property type="entry name" value="cupin_KdgF"/>
    <property type="match status" value="1"/>
</dbReference>
<dbReference type="InterPro" id="IPR013096">
    <property type="entry name" value="Cupin_2"/>
</dbReference>
<dbReference type="PIRSF" id="PIRSF029883">
    <property type="entry name" value="KdgF"/>
    <property type="match status" value="1"/>
</dbReference>
<dbReference type="AlphaFoldDB" id="A0A5S5C1Y3"/>
<dbReference type="SUPFAM" id="SSF51182">
    <property type="entry name" value="RmlC-like cupins"/>
    <property type="match status" value="1"/>
</dbReference>
<gene>
    <name evidence="2" type="ORF">BCM02_107298</name>
</gene>
<dbReference type="RefSeq" id="WP_148930867.1">
    <property type="nucleotide sequence ID" value="NZ_VNHS01000007.1"/>
</dbReference>
<dbReference type="InterPro" id="IPR025499">
    <property type="entry name" value="KdgF"/>
</dbReference>
<protein>
    <submittedName>
        <fullName evidence="2">Cupin domain-containing protein</fullName>
    </submittedName>
</protein>
<dbReference type="Proteomes" id="UP000323257">
    <property type="component" value="Unassembled WGS sequence"/>
</dbReference>
<dbReference type="InterPro" id="IPR014710">
    <property type="entry name" value="RmlC-like_jellyroll"/>
</dbReference>
<name>A0A5S5C1Y3_9BACL</name>
<dbReference type="Gene3D" id="2.60.120.10">
    <property type="entry name" value="Jelly Rolls"/>
    <property type="match status" value="1"/>
</dbReference>
<accession>A0A5S5C1Y3</accession>
<organism evidence="2 3">
    <name type="scientific">Paenibacillus methanolicus</name>
    <dbReference type="NCBI Taxonomy" id="582686"/>
    <lineage>
        <taxon>Bacteria</taxon>
        <taxon>Bacillati</taxon>
        <taxon>Bacillota</taxon>
        <taxon>Bacilli</taxon>
        <taxon>Bacillales</taxon>
        <taxon>Paenibacillaceae</taxon>
        <taxon>Paenibacillus</taxon>
    </lineage>
</organism>
<dbReference type="InterPro" id="IPR052535">
    <property type="entry name" value="Bacilysin_H2HPP_isomerase"/>
</dbReference>
<dbReference type="EMBL" id="VNHS01000007">
    <property type="protein sequence ID" value="TYP73314.1"/>
    <property type="molecule type" value="Genomic_DNA"/>
</dbReference>
<reference evidence="2 3" key="1">
    <citation type="submission" date="2019-07" db="EMBL/GenBank/DDBJ databases">
        <title>Genomic Encyclopedia of Type Strains, Phase III (KMG-III): the genomes of soil and plant-associated and newly described type strains.</title>
        <authorList>
            <person name="Whitman W."/>
        </authorList>
    </citation>
    <scope>NUCLEOTIDE SEQUENCE [LARGE SCALE GENOMIC DNA]</scope>
    <source>
        <strain evidence="2 3">BL24</strain>
    </source>
</reference>
<feature type="domain" description="Cupin type-2" evidence="1">
    <location>
        <begin position="30"/>
        <end position="88"/>
    </location>
</feature>
<keyword evidence="3" id="KW-1185">Reference proteome</keyword>
<proteinExistence type="predicted"/>
<dbReference type="OrthoDB" id="9811153at2"/>